<dbReference type="GO" id="GO:0016594">
    <property type="term" value="F:glycine binding"/>
    <property type="evidence" value="ECO:0007669"/>
    <property type="project" value="TreeGrafter"/>
</dbReference>
<accession>A0A840IAS5</accession>
<dbReference type="InterPro" id="IPR015422">
    <property type="entry name" value="PyrdxlP-dep_Trfase_small"/>
</dbReference>
<evidence type="ECO:0000256" key="6">
    <source>
        <dbReference type="SAM" id="MobiDB-lite"/>
    </source>
</evidence>
<evidence type="ECO:0000259" key="8">
    <source>
        <dbReference type="Pfam" id="PF21478"/>
    </source>
</evidence>
<dbReference type="InterPro" id="IPR015421">
    <property type="entry name" value="PyrdxlP-dep_Trfase_major"/>
</dbReference>
<evidence type="ECO:0000256" key="1">
    <source>
        <dbReference type="ARBA" id="ARBA00003788"/>
    </source>
</evidence>
<protein>
    <recommendedName>
        <fullName evidence="2">glycine dehydrogenase (aminomethyl-transferring)</fullName>
        <ecNumber evidence="2">1.4.4.2</ecNumber>
    </recommendedName>
</protein>
<dbReference type="SUPFAM" id="SSF53383">
    <property type="entry name" value="PLP-dependent transferases"/>
    <property type="match status" value="1"/>
</dbReference>
<dbReference type="EMBL" id="JACHNU010000001">
    <property type="protein sequence ID" value="MBB4661353.1"/>
    <property type="molecule type" value="Genomic_DNA"/>
</dbReference>
<keyword evidence="10" id="KW-1185">Reference proteome</keyword>
<dbReference type="AlphaFoldDB" id="A0A840IAS5"/>
<dbReference type="PANTHER" id="PTHR11773:SF1">
    <property type="entry name" value="GLYCINE DEHYDROGENASE (DECARBOXYLATING), MITOCHONDRIAL"/>
    <property type="match status" value="1"/>
</dbReference>
<dbReference type="Proteomes" id="UP000585272">
    <property type="component" value="Unassembled WGS sequence"/>
</dbReference>
<feature type="domain" description="Glycine dehydrogenase C-terminal" evidence="8">
    <location>
        <begin position="370"/>
        <end position="475"/>
    </location>
</feature>
<dbReference type="GO" id="GO:0005829">
    <property type="term" value="C:cytosol"/>
    <property type="evidence" value="ECO:0007669"/>
    <property type="project" value="TreeGrafter"/>
</dbReference>
<gene>
    <name evidence="9" type="ORF">BDZ31_000926</name>
</gene>
<keyword evidence="4 9" id="KW-0560">Oxidoreductase</keyword>
<dbReference type="Gene3D" id="3.90.1150.10">
    <property type="entry name" value="Aspartate Aminotransferase, domain 1"/>
    <property type="match status" value="1"/>
</dbReference>
<dbReference type="InterPro" id="IPR000192">
    <property type="entry name" value="Aminotrans_V_dom"/>
</dbReference>
<evidence type="ECO:0000256" key="2">
    <source>
        <dbReference type="ARBA" id="ARBA00012134"/>
    </source>
</evidence>
<evidence type="ECO:0000313" key="9">
    <source>
        <dbReference type="EMBL" id="MBB4661353.1"/>
    </source>
</evidence>
<evidence type="ECO:0000313" key="10">
    <source>
        <dbReference type="Proteomes" id="UP000585272"/>
    </source>
</evidence>
<dbReference type="GO" id="GO:0019464">
    <property type="term" value="P:glycine decarboxylation via glycine cleavage system"/>
    <property type="evidence" value="ECO:0007669"/>
    <property type="project" value="TreeGrafter"/>
</dbReference>
<evidence type="ECO:0000256" key="3">
    <source>
        <dbReference type="ARBA" id="ARBA00022898"/>
    </source>
</evidence>
<dbReference type="EC" id="1.4.4.2" evidence="2"/>
<evidence type="ECO:0000256" key="5">
    <source>
        <dbReference type="ARBA" id="ARBA00049026"/>
    </source>
</evidence>
<comment type="caution">
    <text evidence="9">The sequence shown here is derived from an EMBL/GenBank/DDBJ whole genome shotgun (WGS) entry which is preliminary data.</text>
</comment>
<feature type="region of interest" description="Disordered" evidence="6">
    <location>
        <begin position="516"/>
        <end position="542"/>
    </location>
</feature>
<dbReference type="InterPro" id="IPR015424">
    <property type="entry name" value="PyrdxlP-dep_Trfase"/>
</dbReference>
<reference evidence="9 10" key="1">
    <citation type="submission" date="2020-08" db="EMBL/GenBank/DDBJ databases">
        <title>Genomic Encyclopedia of Archaeal and Bacterial Type Strains, Phase II (KMG-II): from individual species to whole genera.</title>
        <authorList>
            <person name="Goeker M."/>
        </authorList>
    </citation>
    <scope>NUCLEOTIDE SEQUENCE [LARGE SCALE GENOMIC DNA]</scope>
    <source>
        <strain evidence="9 10">DSM 23288</strain>
    </source>
</reference>
<feature type="domain" description="Aminotransferase class V" evidence="7">
    <location>
        <begin position="168"/>
        <end position="294"/>
    </location>
</feature>
<dbReference type="Gene3D" id="6.20.440.10">
    <property type="match status" value="1"/>
</dbReference>
<dbReference type="Pfam" id="PF21478">
    <property type="entry name" value="GcvP2_C"/>
    <property type="match status" value="1"/>
</dbReference>
<dbReference type="InterPro" id="IPR020581">
    <property type="entry name" value="GDC_P"/>
</dbReference>
<dbReference type="NCBIfam" id="NF003346">
    <property type="entry name" value="PRK04366.1"/>
    <property type="match status" value="1"/>
</dbReference>
<dbReference type="Pfam" id="PF00266">
    <property type="entry name" value="Aminotran_5"/>
    <property type="match status" value="1"/>
</dbReference>
<evidence type="ECO:0000259" key="7">
    <source>
        <dbReference type="Pfam" id="PF00266"/>
    </source>
</evidence>
<dbReference type="GO" id="GO:0030170">
    <property type="term" value="F:pyridoxal phosphate binding"/>
    <property type="evidence" value="ECO:0007669"/>
    <property type="project" value="TreeGrafter"/>
</dbReference>
<dbReference type="Gene3D" id="3.40.640.10">
    <property type="entry name" value="Type I PLP-dependent aspartate aminotransferase-like (Major domain)"/>
    <property type="match status" value="1"/>
</dbReference>
<keyword evidence="3" id="KW-0663">Pyridoxal phosphate</keyword>
<name>A0A840IAS5_9ACTN</name>
<comment type="function">
    <text evidence="1">The glycine cleavage system catalyzes the degradation of glycine. The P protein binds the alpha-amino group of glycine through its pyridoxal phosphate cofactor; CO(2) is released and the remaining methylamine moiety is then transferred to the lipoamide cofactor of the H protein.</text>
</comment>
<sequence length="542" mass="59267">MSAFEPTRPLPRFHGAKWDEPVVMEMGRPGRRGQLLPQVEDDLAPLEELVPAGLRREQAPALPELSEFEVQRHYLHLSQMTLGMMGINLFGTCTMKYNARVNEHVTARPELAEVHPAQPVETLQGVLQLVHDFERFACELSGMARFVFQPGGGADAAYTHACVTRAWLAARGELEQRTEVITTIQTHPCNAATAAAAGFDVITLPLGPDGYPTIESLRAALSERTAALMIGNPDDMGIYNPDVREWVELVHEAGGLAFYDSATFNGVMSRVRASELGFDACMYMLHKTFGAPKGGGGPAVGAYGCSEELVPFLPRPLVTRDEEGRYGLEQVEDAPQSIGKVREFWGNVPVVVKAYAWVRALGAKGIRDAADLSVLANNYMDTRLAQVRGVQQTNPGVDKPRLEMTRWSLEQVREETGVDVHDISNRMVDFGVDAPWLAHEPWITPEPITPEPGELWSKEDVDTWIDVLAHVIEEAYADPELVRTAPHNHAIAQVDPSGIDDPRQWATTWRSHLKKRAAAGEEGPVGARSAGGVGVGAPEAGS</sequence>
<comment type="catalytic activity">
    <reaction evidence="5">
        <text>N(6)-[(R)-lipoyl]-L-lysyl-[glycine-cleavage complex H protein] + glycine + H(+) = N(6)-[(R)-S(8)-aminomethyldihydrolipoyl]-L-lysyl-[glycine-cleavage complex H protein] + CO2</text>
        <dbReference type="Rhea" id="RHEA:24304"/>
        <dbReference type="Rhea" id="RHEA-COMP:10494"/>
        <dbReference type="Rhea" id="RHEA-COMP:10495"/>
        <dbReference type="ChEBI" id="CHEBI:15378"/>
        <dbReference type="ChEBI" id="CHEBI:16526"/>
        <dbReference type="ChEBI" id="CHEBI:57305"/>
        <dbReference type="ChEBI" id="CHEBI:83099"/>
        <dbReference type="ChEBI" id="CHEBI:83143"/>
        <dbReference type="EC" id="1.4.4.2"/>
    </reaction>
</comment>
<dbReference type="RefSeq" id="WP_343075520.1">
    <property type="nucleotide sequence ID" value="NZ_JACHNU010000001.1"/>
</dbReference>
<organism evidence="9 10">
    <name type="scientific">Conexibacter arvalis</name>
    <dbReference type="NCBI Taxonomy" id="912552"/>
    <lineage>
        <taxon>Bacteria</taxon>
        <taxon>Bacillati</taxon>
        <taxon>Actinomycetota</taxon>
        <taxon>Thermoleophilia</taxon>
        <taxon>Solirubrobacterales</taxon>
        <taxon>Conexibacteraceae</taxon>
        <taxon>Conexibacter</taxon>
    </lineage>
</organism>
<proteinExistence type="predicted"/>
<dbReference type="InterPro" id="IPR049316">
    <property type="entry name" value="GDC-P_C"/>
</dbReference>
<dbReference type="PANTHER" id="PTHR11773">
    <property type="entry name" value="GLYCINE DEHYDROGENASE, DECARBOXYLATING"/>
    <property type="match status" value="1"/>
</dbReference>
<evidence type="ECO:0000256" key="4">
    <source>
        <dbReference type="ARBA" id="ARBA00023002"/>
    </source>
</evidence>
<dbReference type="GO" id="GO:0004375">
    <property type="term" value="F:glycine dehydrogenase (decarboxylating) activity"/>
    <property type="evidence" value="ECO:0007669"/>
    <property type="project" value="UniProtKB-EC"/>
</dbReference>
<dbReference type="GO" id="GO:0005960">
    <property type="term" value="C:glycine cleavage complex"/>
    <property type="evidence" value="ECO:0007669"/>
    <property type="project" value="TreeGrafter"/>
</dbReference>